<evidence type="ECO:0000256" key="1">
    <source>
        <dbReference type="ARBA" id="ARBA00004137"/>
    </source>
</evidence>
<evidence type="ECO:0000256" key="5">
    <source>
        <dbReference type="ARBA" id="ARBA00022792"/>
    </source>
</evidence>
<evidence type="ECO:0000313" key="13">
    <source>
        <dbReference type="EMBL" id="KAA6411042.1"/>
    </source>
</evidence>
<evidence type="ECO:0000313" key="16">
    <source>
        <dbReference type="Proteomes" id="UP000324767"/>
    </source>
</evidence>
<evidence type="ECO:0000256" key="2">
    <source>
        <dbReference type="ARBA" id="ARBA00006498"/>
    </source>
</evidence>
<feature type="compositionally biased region" description="Basic and acidic residues" evidence="11">
    <location>
        <begin position="87"/>
        <end position="96"/>
    </location>
</feature>
<dbReference type="GO" id="GO:0005743">
    <property type="term" value="C:mitochondrial inner membrane"/>
    <property type="evidence" value="ECO:0007669"/>
    <property type="project" value="UniProtKB-SubCell"/>
</dbReference>
<evidence type="ECO:0000256" key="11">
    <source>
        <dbReference type="SAM" id="MobiDB-lite"/>
    </source>
</evidence>
<organism evidence="14 15">
    <name type="scientific">Lasallia pustulata</name>
    <dbReference type="NCBI Taxonomy" id="136370"/>
    <lineage>
        <taxon>Eukaryota</taxon>
        <taxon>Fungi</taxon>
        <taxon>Dikarya</taxon>
        <taxon>Ascomycota</taxon>
        <taxon>Pezizomycotina</taxon>
        <taxon>Lecanoromycetes</taxon>
        <taxon>OSLEUM clade</taxon>
        <taxon>Umbilicariomycetidae</taxon>
        <taxon>Umbilicariales</taxon>
        <taxon>Umbilicariaceae</taxon>
        <taxon>Lasallia</taxon>
    </lineage>
</organism>
<accession>A0A1W5CYI7</accession>
<dbReference type="Pfam" id="PF02320">
    <property type="entry name" value="UCR_hinge"/>
    <property type="match status" value="1"/>
</dbReference>
<reference evidence="14" key="2">
    <citation type="submission" date="2017-03" db="EMBL/GenBank/DDBJ databases">
        <authorList>
            <person name="Afonso C.L."/>
            <person name="Miller P.J."/>
            <person name="Scott M.A."/>
            <person name="Spackman E."/>
            <person name="Goraichik I."/>
            <person name="Dimitrov K.M."/>
            <person name="Suarez D.L."/>
            <person name="Swayne D.E."/>
        </authorList>
    </citation>
    <scope>NUCLEOTIDE SEQUENCE [LARGE SCALE GENOMIC DNA]</scope>
</reference>
<reference evidence="13 16" key="3">
    <citation type="submission" date="2019-09" db="EMBL/GenBank/DDBJ databases">
        <title>The hologenome of the rock-dwelling lichen Lasallia pustulata.</title>
        <authorList>
            <person name="Greshake Tzovaras B."/>
            <person name="Segers F."/>
            <person name="Bicker A."/>
            <person name="Dal Grande F."/>
            <person name="Otte J."/>
            <person name="Hankeln T."/>
            <person name="Schmitt I."/>
            <person name="Ebersberger I."/>
        </authorList>
    </citation>
    <scope>NUCLEOTIDE SEQUENCE [LARGE SCALE GENOMIC DNA]</scope>
    <source>
        <strain evidence="13">A1-1</strain>
    </source>
</reference>
<dbReference type="FunFam" id="1.10.287.20:FF:000003">
    <property type="entry name" value="Cytochrome b-c1 complex subunit 6"/>
    <property type="match status" value="1"/>
</dbReference>
<keyword evidence="3" id="KW-0813">Transport</keyword>
<feature type="domain" description="Ubiquinol-cytochrome C reductase hinge" evidence="12">
    <location>
        <begin position="87"/>
        <end position="156"/>
    </location>
</feature>
<keyword evidence="6" id="KW-0249">Electron transport</keyword>
<dbReference type="SUPFAM" id="SSF81531">
    <property type="entry name" value="Non-heme 11 kDa protein of cytochrome bc1 complex (Ubiquinol-cytochrome c reductase)"/>
    <property type="match status" value="1"/>
</dbReference>
<evidence type="ECO:0000256" key="3">
    <source>
        <dbReference type="ARBA" id="ARBA00022448"/>
    </source>
</evidence>
<keyword evidence="8" id="KW-0472">Membrane</keyword>
<comment type="similarity">
    <text evidence="2">Belongs to the UQCRH/QCR6 family.</text>
</comment>
<dbReference type="InterPro" id="IPR003422">
    <property type="entry name" value="Cyt_b-c1_6"/>
</dbReference>
<gene>
    <name evidence="13" type="ORF">FRX48_05353</name>
</gene>
<dbReference type="PANTHER" id="PTHR15336:SF0">
    <property type="entry name" value="CYTOCHROME B-C1 COMPLEX SUBUNIT 6, MITOCHONDRIAL"/>
    <property type="match status" value="1"/>
</dbReference>
<name>A0A1W5CYI7_9LECA</name>
<dbReference type="GO" id="GO:0006122">
    <property type="term" value="P:mitochondrial electron transport, ubiquinol to cytochrome c"/>
    <property type="evidence" value="ECO:0007669"/>
    <property type="project" value="InterPro"/>
</dbReference>
<feature type="region of interest" description="Disordered" evidence="11">
    <location>
        <begin position="18"/>
        <end position="98"/>
    </location>
</feature>
<sequence length="156" mass="17670">MGFTDLFQDFVASLSFTELQAEAAPEEKDDDAEEKEEGGDEKKEGGDEEEEKGEGEEGGEETGRDEEEEEEEEEPEEEEEEAEEPEDPKPKIEEACAHSTQCAPAKHHYEECVERVTAQHSDPKHKGPKEDCVEEFFHLQHCATQCAAPKLFRQLK</sequence>
<evidence type="ECO:0000313" key="15">
    <source>
        <dbReference type="Proteomes" id="UP000192927"/>
    </source>
</evidence>
<evidence type="ECO:0000256" key="9">
    <source>
        <dbReference type="ARBA" id="ARBA00044155"/>
    </source>
</evidence>
<evidence type="ECO:0000256" key="8">
    <source>
        <dbReference type="ARBA" id="ARBA00023136"/>
    </source>
</evidence>
<dbReference type="InterPro" id="IPR023184">
    <property type="entry name" value="Ubol_cytC_Rdtase_hinge_dom"/>
</dbReference>
<keyword evidence="5" id="KW-0999">Mitochondrion inner membrane</keyword>
<protein>
    <recommendedName>
        <fullName evidence="9">Cytochrome b-c1 complex subunit 6, mitochondrial</fullName>
    </recommendedName>
    <alternativeName>
        <fullName evidence="10">Complex III subunit 6</fullName>
    </alternativeName>
</protein>
<feature type="compositionally biased region" description="Acidic residues" evidence="11">
    <location>
        <begin position="27"/>
        <end position="39"/>
    </location>
</feature>
<dbReference type="EMBL" id="FWEW01000866">
    <property type="protein sequence ID" value="SLM35943.1"/>
    <property type="molecule type" value="Genomic_DNA"/>
</dbReference>
<evidence type="ECO:0000256" key="10">
    <source>
        <dbReference type="ARBA" id="ARBA00044246"/>
    </source>
</evidence>
<evidence type="ECO:0000313" key="14">
    <source>
        <dbReference type="EMBL" id="SLM35943.1"/>
    </source>
</evidence>
<comment type="subcellular location">
    <subcellularLocation>
        <location evidence="1">Mitochondrion inner membrane</location>
        <topology evidence="1">Peripheral membrane protein</topology>
        <orientation evidence="1">Intermembrane side</orientation>
    </subcellularLocation>
</comment>
<dbReference type="AlphaFoldDB" id="A0A1W5CYI7"/>
<evidence type="ECO:0000256" key="4">
    <source>
        <dbReference type="ARBA" id="ARBA00022660"/>
    </source>
</evidence>
<dbReference type="Proteomes" id="UP000192927">
    <property type="component" value="Unassembled WGS sequence"/>
</dbReference>
<dbReference type="PANTHER" id="PTHR15336">
    <property type="entry name" value="UBIQUINOL-CYTOCHROME C REDUCTASE COMPLEX 7.8 KDA PROTEIN"/>
    <property type="match status" value="1"/>
</dbReference>
<dbReference type="OrthoDB" id="405848at2759"/>
<keyword evidence="4" id="KW-0679">Respiratory chain</keyword>
<evidence type="ECO:0000256" key="7">
    <source>
        <dbReference type="ARBA" id="ARBA00023128"/>
    </source>
</evidence>
<proteinExistence type="inferred from homology"/>
<dbReference type="EMBL" id="VXIT01000008">
    <property type="protein sequence ID" value="KAA6411042.1"/>
    <property type="molecule type" value="Genomic_DNA"/>
</dbReference>
<evidence type="ECO:0000259" key="12">
    <source>
        <dbReference type="Pfam" id="PF02320"/>
    </source>
</evidence>
<feature type="compositionally biased region" description="Acidic residues" evidence="11">
    <location>
        <begin position="46"/>
        <end position="86"/>
    </location>
</feature>
<dbReference type="Gene3D" id="1.10.287.20">
    <property type="entry name" value="Ubiquinol-cytochrome C reductase hinge domain"/>
    <property type="match status" value="1"/>
</dbReference>
<keyword evidence="15" id="KW-1185">Reference proteome</keyword>
<reference evidence="15" key="1">
    <citation type="submission" date="2017-03" db="EMBL/GenBank/DDBJ databases">
        <authorList>
            <person name="Sharma R."/>
            <person name="Thines M."/>
        </authorList>
    </citation>
    <scope>NUCLEOTIDE SEQUENCE [LARGE SCALE GENOMIC DNA]</scope>
</reference>
<evidence type="ECO:0000256" key="6">
    <source>
        <dbReference type="ARBA" id="ARBA00022982"/>
    </source>
</evidence>
<dbReference type="InterPro" id="IPR036811">
    <property type="entry name" value="Ubol_cytC_Rdtase_hinge_dom_sf"/>
</dbReference>
<dbReference type="Proteomes" id="UP000324767">
    <property type="component" value="Unassembled WGS sequence"/>
</dbReference>
<keyword evidence="7" id="KW-0496">Mitochondrion</keyword>